<dbReference type="InterPro" id="IPR029047">
    <property type="entry name" value="HSP70_peptide-bd_sf"/>
</dbReference>
<evidence type="ECO:0000256" key="1">
    <source>
        <dbReference type="ARBA" id="ARBA00022741"/>
    </source>
</evidence>
<dbReference type="Gene3D" id="3.30.30.30">
    <property type="match status" value="1"/>
</dbReference>
<dbReference type="InterPro" id="IPR043129">
    <property type="entry name" value="ATPase_NBD"/>
</dbReference>
<keyword evidence="2 3" id="KW-0067">ATP-binding</keyword>
<comment type="similarity">
    <text evidence="3">Belongs to the heat shock protein 70 family.</text>
</comment>
<dbReference type="SUPFAM" id="SSF53067">
    <property type="entry name" value="Actin-like ATPase domain"/>
    <property type="match status" value="2"/>
</dbReference>
<evidence type="ECO:0000313" key="6">
    <source>
        <dbReference type="Proteomes" id="UP001316803"/>
    </source>
</evidence>
<keyword evidence="6" id="KW-1185">Reference proteome</keyword>
<organism evidence="5 6">
    <name type="scientific">Knufia fluminis</name>
    <dbReference type="NCBI Taxonomy" id="191047"/>
    <lineage>
        <taxon>Eukaryota</taxon>
        <taxon>Fungi</taxon>
        <taxon>Dikarya</taxon>
        <taxon>Ascomycota</taxon>
        <taxon>Pezizomycotina</taxon>
        <taxon>Eurotiomycetes</taxon>
        <taxon>Chaetothyriomycetidae</taxon>
        <taxon>Chaetothyriales</taxon>
        <taxon>Trichomeriaceae</taxon>
        <taxon>Knufia</taxon>
    </lineage>
</organism>
<evidence type="ECO:0000256" key="2">
    <source>
        <dbReference type="ARBA" id="ARBA00022840"/>
    </source>
</evidence>
<dbReference type="CDD" id="cd10232">
    <property type="entry name" value="ASKHA_NBD_HSP70_ScSsz1p-like"/>
    <property type="match status" value="1"/>
</dbReference>
<dbReference type="Gene3D" id="2.60.34.10">
    <property type="entry name" value="Substrate Binding Domain Of DNAk, Chain A, domain 1"/>
    <property type="match status" value="1"/>
</dbReference>
<dbReference type="Gene3D" id="3.90.640.10">
    <property type="entry name" value="Actin, Chain A, domain 4"/>
    <property type="match status" value="1"/>
</dbReference>
<proteinExistence type="inferred from homology"/>
<sequence>MSDETNGATAPENYAIGISFGNSYSSIAHISQEGKVEVIANEEGDRQIPSILSYVQGEEYHGTQAKAQLVRNAKNTVAFFKDYVGKSYNKIDPTPCQNSAHPVEKDGQVVFTVQDKEEDEPSNVSVSEITTRHIRRLKNSAADYTGKKITSAVVTVPTDTTSEQKAAIAEAAKAADVEVLQFINEPVAAVLAYDSRAPESVQDRVIVVADLGGTRSDAAVISCTGGGLYSILATTHDYDLGGKDLDQVLIDHFAKEFEKKHKTDPRKNDRSLAKLKLESEAVKKALSQSAQATFSVESLADGVDFRSAVNRTRFQLLSVKVFQKFTRMIEEVVKKADLDVLDIDEVVLSGGTSHVPKIAENVQGIFPDNTKVLAPATTTGSLNPSELSARGAAIQASMIQEFDKEDIEQSTHEMVTVTPHTQKIIGVQITGQPKDSVNIIVPANTAVPARKTKIIDAPEGDVLLQISEGERDIKVTKAEPTAKTNGTKDDEDDEDSDEDEDEEEELREKIYKVTKPLAEFQFTGLKKGTKLEVTINIDSDLGVQITAREAKGRGGVRGTLAAPKPTENGST</sequence>
<protein>
    <submittedName>
        <fullName evidence="5">Hsp70 protein that interacts with Zuo1p</fullName>
    </submittedName>
</protein>
<feature type="region of interest" description="Disordered" evidence="4">
    <location>
        <begin position="550"/>
        <end position="571"/>
    </location>
</feature>
<evidence type="ECO:0000313" key="5">
    <source>
        <dbReference type="EMBL" id="KAK5956173.1"/>
    </source>
</evidence>
<dbReference type="PANTHER" id="PTHR19375">
    <property type="entry name" value="HEAT SHOCK PROTEIN 70KDA"/>
    <property type="match status" value="1"/>
</dbReference>
<name>A0AAN8F410_9EURO</name>
<dbReference type="FunFam" id="3.30.30.30:FF:000009">
    <property type="entry name" value="Heat shock protein Hsp70"/>
    <property type="match status" value="1"/>
</dbReference>
<dbReference type="Gene3D" id="3.30.420.40">
    <property type="match status" value="2"/>
</dbReference>
<dbReference type="GO" id="GO:0005524">
    <property type="term" value="F:ATP binding"/>
    <property type="evidence" value="ECO:0007669"/>
    <property type="project" value="UniProtKB-KW"/>
</dbReference>
<dbReference type="FunFam" id="3.90.640.10:FF:000023">
    <property type="entry name" value="Hsp70 chaperone (BiP)"/>
    <property type="match status" value="1"/>
</dbReference>
<reference evidence="5 6" key="1">
    <citation type="submission" date="2022-12" db="EMBL/GenBank/DDBJ databases">
        <title>Genomic features and morphological characterization of a novel Knufia sp. strain isolated from spacecraft assembly facility.</title>
        <authorList>
            <person name="Teixeira M."/>
            <person name="Chander A.M."/>
            <person name="Stajich J.E."/>
            <person name="Venkateswaran K."/>
        </authorList>
    </citation>
    <scope>NUCLEOTIDE SEQUENCE [LARGE SCALE GENOMIC DNA]</scope>
    <source>
        <strain evidence="5 6">FJI-L2-BK-P2</strain>
    </source>
</reference>
<feature type="compositionally biased region" description="Acidic residues" evidence="4">
    <location>
        <begin position="489"/>
        <end position="505"/>
    </location>
</feature>
<dbReference type="InterPro" id="IPR018181">
    <property type="entry name" value="Heat_shock_70_CS"/>
</dbReference>
<gene>
    <name evidence="5" type="primary">SSZ1</name>
    <name evidence="5" type="ORF">OHC33_002747</name>
</gene>
<dbReference type="PRINTS" id="PR00301">
    <property type="entry name" value="HEATSHOCK70"/>
</dbReference>
<dbReference type="Pfam" id="PF00012">
    <property type="entry name" value="HSP70"/>
    <property type="match status" value="1"/>
</dbReference>
<accession>A0AAN8F410</accession>
<dbReference type="AlphaFoldDB" id="A0AAN8F410"/>
<evidence type="ECO:0000256" key="4">
    <source>
        <dbReference type="SAM" id="MobiDB-lite"/>
    </source>
</evidence>
<dbReference type="Proteomes" id="UP001316803">
    <property type="component" value="Unassembled WGS sequence"/>
</dbReference>
<dbReference type="GO" id="GO:0140662">
    <property type="term" value="F:ATP-dependent protein folding chaperone"/>
    <property type="evidence" value="ECO:0007669"/>
    <property type="project" value="InterPro"/>
</dbReference>
<evidence type="ECO:0000256" key="3">
    <source>
        <dbReference type="RuleBase" id="RU003322"/>
    </source>
</evidence>
<dbReference type="InterPro" id="IPR013126">
    <property type="entry name" value="Hsp_70_fam"/>
</dbReference>
<keyword evidence="1 3" id="KW-0547">Nucleotide-binding</keyword>
<feature type="region of interest" description="Disordered" evidence="4">
    <location>
        <begin position="473"/>
        <end position="510"/>
    </location>
</feature>
<comment type="caution">
    <text evidence="5">The sequence shown here is derived from an EMBL/GenBank/DDBJ whole genome shotgun (WGS) entry which is preliminary data.</text>
</comment>
<dbReference type="EMBL" id="JAKLMC020000005">
    <property type="protein sequence ID" value="KAK5956173.1"/>
    <property type="molecule type" value="Genomic_DNA"/>
</dbReference>
<dbReference type="PROSITE" id="PS01036">
    <property type="entry name" value="HSP70_3"/>
    <property type="match status" value="1"/>
</dbReference>